<evidence type="ECO:0000256" key="8">
    <source>
        <dbReference type="RuleBase" id="RU000512"/>
    </source>
</evidence>
<dbReference type="InterPro" id="IPR013785">
    <property type="entry name" value="Aldolase_TIM"/>
</dbReference>
<dbReference type="SMART" id="SM00934">
    <property type="entry name" value="OMPdecase"/>
    <property type="match status" value="1"/>
</dbReference>
<dbReference type="SUPFAM" id="SSF51366">
    <property type="entry name" value="Ribulose-phoshate binding barrel"/>
    <property type="match status" value="1"/>
</dbReference>
<comment type="catalytic activity">
    <reaction evidence="6 7 8">
        <text>orotidine 5'-phosphate + H(+) = UMP + CO2</text>
        <dbReference type="Rhea" id="RHEA:11596"/>
        <dbReference type="ChEBI" id="CHEBI:15378"/>
        <dbReference type="ChEBI" id="CHEBI:16526"/>
        <dbReference type="ChEBI" id="CHEBI:57538"/>
        <dbReference type="ChEBI" id="CHEBI:57865"/>
        <dbReference type="EC" id="4.1.1.23"/>
    </reaction>
</comment>
<feature type="binding site" evidence="7">
    <location>
        <position position="213"/>
    </location>
    <ligand>
        <name>substrate</name>
    </ligand>
</feature>
<dbReference type="Proteomes" id="UP000005636">
    <property type="component" value="Chromosome"/>
</dbReference>
<keyword evidence="4 7" id="KW-0665">Pyrimidine biosynthesis</keyword>
<dbReference type="PROSITE" id="PS00156">
    <property type="entry name" value="OMPDECASE"/>
    <property type="match status" value="1"/>
</dbReference>
<feature type="binding site" evidence="7">
    <location>
        <position position="122"/>
    </location>
    <ligand>
        <name>substrate</name>
    </ligand>
</feature>
<feature type="binding site" evidence="7">
    <location>
        <begin position="59"/>
        <end position="68"/>
    </location>
    <ligand>
        <name>substrate</name>
    </ligand>
</feature>
<feature type="binding site" evidence="7">
    <location>
        <position position="32"/>
    </location>
    <ligand>
        <name>substrate</name>
    </ligand>
</feature>
<feature type="binding site" evidence="7">
    <location>
        <position position="184"/>
    </location>
    <ligand>
        <name>substrate</name>
    </ligand>
</feature>
<evidence type="ECO:0000256" key="3">
    <source>
        <dbReference type="ARBA" id="ARBA00022793"/>
    </source>
</evidence>
<sequence length="247" mass="26943">MHTPFIVALDFPSKQEVERFLRPFAGTPLFVKVGMELYYQEGPAIVAFLKEQGHAVFLDLKLHDIPNTVKQAMKGLARVGADLVNVHAAGGRRMMEAAIEGLDAGTPSGRMRPRCIAVTQLTSTDERMLHEELWISRPLAETVAHYAALAKESGLDGVVCSANEAAFIKERCGASFLAVTPGIRFADDAAHDQVRVVTPRKARALGSDYIVVGRSLTRAADPLGAYARLQHEWNGGERVNYPHLANA</sequence>
<dbReference type="HAMAP" id="MF_01200_B">
    <property type="entry name" value="OMPdecase_type1_B"/>
    <property type="match status" value="1"/>
</dbReference>
<comment type="similarity">
    <text evidence="7">Belongs to the OMP decarboxylase family. Type 1 subfamily.</text>
</comment>
<evidence type="ECO:0000256" key="4">
    <source>
        <dbReference type="ARBA" id="ARBA00022975"/>
    </source>
</evidence>
<evidence type="ECO:0000313" key="11">
    <source>
        <dbReference type="Proteomes" id="UP000005636"/>
    </source>
</evidence>
<accession>A0ABN3ZT89</accession>
<reference evidence="10 11" key="1">
    <citation type="submission" date="2011-11" db="EMBL/GenBank/DDBJ databases">
        <title>Complete genome sequence of thermophilic Geobacillus thermoleovorans CCB_US3_UF5.</title>
        <authorList>
            <person name="Muhd Sakaff M.K.L."/>
            <person name="Abdul Rahman A.Y."/>
            <person name="Saito J.A."/>
            <person name="Hou S."/>
            <person name="Alam M."/>
        </authorList>
    </citation>
    <scope>NUCLEOTIDE SEQUENCE [LARGE SCALE GENOMIC DNA]</scope>
    <source>
        <strain evidence="10 11">CCB_US3_UF5</strain>
    </source>
</reference>
<dbReference type="CDD" id="cd04725">
    <property type="entry name" value="OMP_decarboxylase_like"/>
    <property type="match status" value="1"/>
</dbReference>
<evidence type="ECO:0000256" key="6">
    <source>
        <dbReference type="ARBA" id="ARBA00049157"/>
    </source>
</evidence>
<feature type="domain" description="Orotidine 5'-phosphate decarboxylase" evidence="9">
    <location>
        <begin position="4"/>
        <end position="229"/>
    </location>
</feature>
<evidence type="ECO:0000256" key="5">
    <source>
        <dbReference type="ARBA" id="ARBA00023239"/>
    </source>
</evidence>
<gene>
    <name evidence="7" type="primary">pyrF</name>
    <name evidence="10" type="ORF">GTCCBUS3UF5_13440</name>
</gene>
<dbReference type="Pfam" id="PF00215">
    <property type="entry name" value="OMPdecase"/>
    <property type="match status" value="1"/>
</dbReference>
<feature type="binding site" evidence="7">
    <location>
        <position position="193"/>
    </location>
    <ligand>
        <name>substrate</name>
    </ligand>
</feature>
<comment type="pathway">
    <text evidence="2 7 8">Pyrimidine metabolism; UMP biosynthesis via de novo pathway; UMP from orotate: step 2/2.</text>
</comment>
<comment type="subunit">
    <text evidence="7">Homodimer.</text>
</comment>
<dbReference type="Gene3D" id="3.20.20.70">
    <property type="entry name" value="Aldolase class I"/>
    <property type="match status" value="1"/>
</dbReference>
<dbReference type="NCBIfam" id="TIGR01740">
    <property type="entry name" value="pyrF"/>
    <property type="match status" value="1"/>
</dbReference>
<protein>
    <recommendedName>
        <fullName evidence="7">Orotidine 5'-phosphate decarboxylase</fullName>
        <ecNumber evidence="7">4.1.1.23</ecNumber>
    </recommendedName>
    <alternativeName>
        <fullName evidence="7">OMP decarboxylase</fullName>
        <shortName evidence="7">OMPDCase</shortName>
        <shortName evidence="7">OMPdecase</shortName>
    </alternativeName>
</protein>
<dbReference type="InterPro" id="IPR014732">
    <property type="entry name" value="OMPdecase"/>
</dbReference>
<feature type="binding site" evidence="7">
    <location>
        <position position="214"/>
    </location>
    <ligand>
        <name>substrate</name>
    </ligand>
</feature>
<keyword evidence="11" id="KW-1185">Reference proteome</keyword>
<evidence type="ECO:0000256" key="2">
    <source>
        <dbReference type="ARBA" id="ARBA00004861"/>
    </source>
</evidence>
<dbReference type="PANTHER" id="PTHR32119">
    <property type="entry name" value="OROTIDINE 5'-PHOSPHATE DECARBOXYLASE"/>
    <property type="match status" value="1"/>
</dbReference>
<evidence type="ECO:0000313" key="10">
    <source>
        <dbReference type="EMBL" id="AEV18658.1"/>
    </source>
</evidence>
<dbReference type="PANTHER" id="PTHR32119:SF2">
    <property type="entry name" value="OROTIDINE 5'-PHOSPHATE DECARBOXYLASE"/>
    <property type="match status" value="1"/>
</dbReference>
<feature type="binding site" evidence="7">
    <location>
        <position position="10"/>
    </location>
    <ligand>
        <name>substrate</name>
    </ligand>
</feature>
<organism evidence="10 11">
    <name type="scientific">Geobacillus thermoleovorans CCB_US3_UF5</name>
    <dbReference type="NCBI Taxonomy" id="1111068"/>
    <lineage>
        <taxon>Bacteria</taxon>
        <taxon>Bacillati</taxon>
        <taxon>Bacillota</taxon>
        <taxon>Bacilli</taxon>
        <taxon>Bacillales</taxon>
        <taxon>Anoxybacillaceae</taxon>
        <taxon>Geobacillus</taxon>
        <taxon>Geobacillus thermoleovorans group</taxon>
    </lineage>
</organism>
<feature type="active site" description="Proton donor" evidence="7">
    <location>
        <position position="61"/>
    </location>
</feature>
<comment type="function">
    <text evidence="1 7">Catalyzes the decarboxylation of orotidine 5'-monophosphate (OMP) to uridine 5'-monophosphate (UMP).</text>
</comment>
<evidence type="ECO:0000256" key="7">
    <source>
        <dbReference type="HAMAP-Rule" id="MF_01200"/>
    </source>
</evidence>
<evidence type="ECO:0000259" key="9">
    <source>
        <dbReference type="SMART" id="SM00934"/>
    </source>
</evidence>
<keyword evidence="3 7" id="KW-0210">Decarboxylase</keyword>
<dbReference type="InterPro" id="IPR047596">
    <property type="entry name" value="OMPdecase_bac"/>
</dbReference>
<dbReference type="EC" id="4.1.1.23" evidence="7"/>
<dbReference type="RefSeq" id="WP_014195404.1">
    <property type="nucleotide sequence ID" value="NC_016593.1"/>
</dbReference>
<name>A0ABN3ZT89_GEOTH</name>
<dbReference type="InterPro" id="IPR001754">
    <property type="entry name" value="OMPdeCOase_dom"/>
</dbReference>
<evidence type="ECO:0000256" key="1">
    <source>
        <dbReference type="ARBA" id="ARBA00002356"/>
    </source>
</evidence>
<dbReference type="InterPro" id="IPR011060">
    <property type="entry name" value="RibuloseP-bd_barrel"/>
</dbReference>
<dbReference type="NCBIfam" id="NF001273">
    <property type="entry name" value="PRK00230.1"/>
    <property type="match status" value="1"/>
</dbReference>
<proteinExistence type="inferred from homology"/>
<keyword evidence="5 7" id="KW-0456">Lyase</keyword>
<dbReference type="InterPro" id="IPR018089">
    <property type="entry name" value="OMPdecase_AS"/>
</dbReference>
<dbReference type="EMBL" id="CP003125">
    <property type="protein sequence ID" value="AEV18658.1"/>
    <property type="molecule type" value="Genomic_DNA"/>
</dbReference>